<reference evidence="1" key="1">
    <citation type="submission" date="2019-08" db="EMBL/GenBank/DDBJ databases">
        <authorList>
            <person name="Kucharzyk K."/>
            <person name="Murdoch R.W."/>
            <person name="Higgins S."/>
            <person name="Loffler F."/>
        </authorList>
    </citation>
    <scope>NUCLEOTIDE SEQUENCE</scope>
</reference>
<organism evidence="1">
    <name type="scientific">bioreactor metagenome</name>
    <dbReference type="NCBI Taxonomy" id="1076179"/>
    <lineage>
        <taxon>unclassified sequences</taxon>
        <taxon>metagenomes</taxon>
        <taxon>ecological metagenomes</taxon>
    </lineage>
</organism>
<evidence type="ECO:0000313" key="1">
    <source>
        <dbReference type="EMBL" id="MPN64798.1"/>
    </source>
</evidence>
<dbReference type="InterPro" id="IPR015813">
    <property type="entry name" value="Pyrv/PenolPyrv_kinase-like_dom"/>
</dbReference>
<comment type="caution">
    <text evidence="1">The sequence shown here is derived from an EMBL/GenBank/DDBJ whole genome shotgun (WGS) entry which is preliminary data.</text>
</comment>
<name>A0A645JMC2_9ZZZZ</name>
<dbReference type="Gene3D" id="3.20.20.60">
    <property type="entry name" value="Phosphoenolpyruvate-binding domains"/>
    <property type="match status" value="1"/>
</dbReference>
<dbReference type="InterPro" id="IPR040442">
    <property type="entry name" value="Pyrv_kinase-like_dom_sf"/>
</dbReference>
<dbReference type="SUPFAM" id="SSF51621">
    <property type="entry name" value="Phosphoenolpyruvate/pyruvate domain"/>
    <property type="match status" value="1"/>
</dbReference>
<sequence>MVEAVDRALRITLDAGKIPGIFVTSVEEAKRRISQGFRYIAYSMDILLFASVCRDVVQALR</sequence>
<gene>
    <name evidence="1" type="ORF">SDC9_212575</name>
</gene>
<dbReference type="GO" id="GO:0003824">
    <property type="term" value="F:catalytic activity"/>
    <property type="evidence" value="ECO:0007669"/>
    <property type="project" value="InterPro"/>
</dbReference>
<evidence type="ECO:0008006" key="2">
    <source>
        <dbReference type="Google" id="ProtNLM"/>
    </source>
</evidence>
<dbReference type="AlphaFoldDB" id="A0A645JMC2"/>
<proteinExistence type="predicted"/>
<accession>A0A645JMC2</accession>
<dbReference type="EMBL" id="VSSQ01146199">
    <property type="protein sequence ID" value="MPN64798.1"/>
    <property type="molecule type" value="Genomic_DNA"/>
</dbReference>
<protein>
    <recommendedName>
        <fullName evidence="2">HpcH/HpaI aldolase/citrate lyase domain-containing protein</fullName>
    </recommendedName>
</protein>